<proteinExistence type="predicted"/>
<feature type="domain" description="Helix-turn-helix" evidence="1">
    <location>
        <begin position="5"/>
        <end position="46"/>
    </location>
</feature>
<dbReference type="Proteomes" id="UP000218165">
    <property type="component" value="Chromosome"/>
</dbReference>
<sequence length="166" mass="18905">MESDWLTTGETASMLGVSRQHVVDLCDRGELSFSRVGTHRRIRRSDAQQVLEPELTREQEKSLWLHRALLGPLMIDPSTVLDQAQQNIERWLPKHRADGMAAGYLRQWKQILDSGVDDVVAVLVGTDEHSSELRQNSPFAGVLPEDDRRRVLSSFREHWGQEHTAA</sequence>
<gene>
    <name evidence="2" type="ORF">CFK38_04505</name>
</gene>
<dbReference type="Pfam" id="PF12728">
    <property type="entry name" value="HTH_17"/>
    <property type="match status" value="1"/>
</dbReference>
<dbReference type="InterPro" id="IPR041657">
    <property type="entry name" value="HTH_17"/>
</dbReference>
<reference evidence="3" key="1">
    <citation type="submission" date="2017-09" db="EMBL/GenBank/DDBJ databases">
        <title>Brachybacterium sp. VM2412.</title>
        <authorList>
            <person name="Tak E.J."/>
            <person name="Bae J.-W."/>
        </authorList>
    </citation>
    <scope>NUCLEOTIDE SEQUENCE [LARGE SCALE GENOMIC DNA]</scope>
    <source>
        <strain evidence="3">VM2412</strain>
    </source>
</reference>
<protein>
    <submittedName>
        <fullName evidence="2">Excisionase</fullName>
    </submittedName>
</protein>
<evidence type="ECO:0000313" key="3">
    <source>
        <dbReference type="Proteomes" id="UP000218165"/>
    </source>
</evidence>
<dbReference type="RefSeq" id="WP_096804215.1">
    <property type="nucleotide sequence ID" value="NZ_CP023563.1"/>
</dbReference>
<evidence type="ECO:0000313" key="2">
    <source>
        <dbReference type="EMBL" id="ATG53107.1"/>
    </source>
</evidence>
<keyword evidence="3" id="KW-1185">Reference proteome</keyword>
<evidence type="ECO:0000259" key="1">
    <source>
        <dbReference type="Pfam" id="PF12728"/>
    </source>
</evidence>
<dbReference type="InterPro" id="IPR010093">
    <property type="entry name" value="SinI_DNA-bd"/>
</dbReference>
<dbReference type="KEGG" id="brz:CFK38_04505"/>
<dbReference type="GO" id="GO:0003677">
    <property type="term" value="F:DNA binding"/>
    <property type="evidence" value="ECO:0007669"/>
    <property type="project" value="InterPro"/>
</dbReference>
<dbReference type="EMBL" id="CP023563">
    <property type="protein sequence ID" value="ATG53107.1"/>
    <property type="molecule type" value="Genomic_DNA"/>
</dbReference>
<accession>A0A291GSD3</accession>
<organism evidence="2 3">
    <name type="scientific">Brachybacterium vulturis</name>
    <dbReference type="NCBI Taxonomy" id="2017484"/>
    <lineage>
        <taxon>Bacteria</taxon>
        <taxon>Bacillati</taxon>
        <taxon>Actinomycetota</taxon>
        <taxon>Actinomycetes</taxon>
        <taxon>Micrococcales</taxon>
        <taxon>Dermabacteraceae</taxon>
        <taxon>Brachybacterium</taxon>
    </lineage>
</organism>
<name>A0A291GSD3_9MICO</name>
<dbReference type="AlphaFoldDB" id="A0A291GSD3"/>
<dbReference type="OrthoDB" id="3237625at2"/>
<dbReference type="NCBIfam" id="TIGR01764">
    <property type="entry name" value="excise"/>
    <property type="match status" value="1"/>
</dbReference>